<evidence type="ECO:0000256" key="2">
    <source>
        <dbReference type="ARBA" id="ARBA00008661"/>
    </source>
</evidence>
<keyword evidence="3 11" id="KW-0328">Glycosyltransferase</keyword>
<dbReference type="Pfam" id="PF01762">
    <property type="entry name" value="Galactosyl_T"/>
    <property type="match status" value="1"/>
</dbReference>
<dbReference type="Gene3D" id="3.90.550.50">
    <property type="match status" value="1"/>
</dbReference>
<evidence type="ECO:0000313" key="12">
    <source>
        <dbReference type="EMBL" id="OWF36895.1"/>
    </source>
</evidence>
<dbReference type="AlphaFoldDB" id="A0A210PK86"/>
<keyword evidence="14" id="KW-1185">Reference proteome</keyword>
<dbReference type="InterPro" id="IPR002659">
    <property type="entry name" value="Glyco_trans_31"/>
</dbReference>
<reference evidence="12 14" key="1">
    <citation type="journal article" date="2017" name="Nat. Ecol. Evol.">
        <title>Scallop genome provides insights into evolution of bilaterian karyotype and development.</title>
        <authorList>
            <person name="Wang S."/>
            <person name="Zhang J."/>
            <person name="Jiao W."/>
            <person name="Li J."/>
            <person name="Xun X."/>
            <person name="Sun Y."/>
            <person name="Guo X."/>
            <person name="Huan P."/>
            <person name="Dong B."/>
            <person name="Zhang L."/>
            <person name="Hu X."/>
            <person name="Sun X."/>
            <person name="Wang J."/>
            <person name="Zhao C."/>
            <person name="Wang Y."/>
            <person name="Wang D."/>
            <person name="Huang X."/>
            <person name="Wang R."/>
            <person name="Lv J."/>
            <person name="Li Y."/>
            <person name="Zhang Z."/>
            <person name="Liu B."/>
            <person name="Lu W."/>
            <person name="Hui Y."/>
            <person name="Liang J."/>
            <person name="Zhou Z."/>
            <person name="Hou R."/>
            <person name="Li X."/>
            <person name="Liu Y."/>
            <person name="Li H."/>
            <person name="Ning X."/>
            <person name="Lin Y."/>
            <person name="Zhao L."/>
            <person name="Xing Q."/>
            <person name="Dou J."/>
            <person name="Li Y."/>
            <person name="Mao J."/>
            <person name="Guo H."/>
            <person name="Dou H."/>
            <person name="Li T."/>
            <person name="Mu C."/>
            <person name="Jiang W."/>
            <person name="Fu Q."/>
            <person name="Fu X."/>
            <person name="Miao Y."/>
            <person name="Liu J."/>
            <person name="Yu Q."/>
            <person name="Li R."/>
            <person name="Liao H."/>
            <person name="Li X."/>
            <person name="Kong Y."/>
            <person name="Jiang Z."/>
            <person name="Chourrout D."/>
            <person name="Li R."/>
            <person name="Bao Z."/>
        </authorList>
    </citation>
    <scope>NUCLEOTIDE SEQUENCE [LARGE SCALE GENOMIC DNA]</scope>
    <source>
        <strain evidence="12 14">PY_sf001</strain>
    </source>
</reference>
<dbReference type="GO" id="GO:0000139">
    <property type="term" value="C:Golgi membrane"/>
    <property type="evidence" value="ECO:0007669"/>
    <property type="project" value="UniProtKB-SubCell"/>
</dbReference>
<comment type="similarity">
    <text evidence="2 11">Belongs to the glycosyltransferase 31 family.</text>
</comment>
<dbReference type="GO" id="GO:0016758">
    <property type="term" value="F:hexosyltransferase activity"/>
    <property type="evidence" value="ECO:0007669"/>
    <property type="project" value="InterPro"/>
</dbReference>
<dbReference type="EC" id="2.4.1.-" evidence="11"/>
<evidence type="ECO:0000256" key="11">
    <source>
        <dbReference type="RuleBase" id="RU363063"/>
    </source>
</evidence>
<comment type="caution">
    <text evidence="12">The sequence shown here is derived from an EMBL/GenBank/DDBJ whole genome shotgun (WGS) entry which is preliminary data.</text>
</comment>
<dbReference type="EMBL" id="NEDP02005553">
    <property type="protein sequence ID" value="OWF38847.1"/>
    <property type="molecule type" value="Genomic_DNA"/>
</dbReference>
<keyword evidence="7 11" id="KW-1133">Transmembrane helix</keyword>
<dbReference type="Proteomes" id="UP000242188">
    <property type="component" value="Unassembled WGS sequence"/>
</dbReference>
<name>A0A210PK86_MIZYE</name>
<dbReference type="GO" id="GO:0006493">
    <property type="term" value="P:protein O-linked glycosylation"/>
    <property type="evidence" value="ECO:0007669"/>
    <property type="project" value="TreeGrafter"/>
</dbReference>
<keyword evidence="6 11" id="KW-0735">Signal-anchor</keyword>
<evidence type="ECO:0000256" key="1">
    <source>
        <dbReference type="ARBA" id="ARBA00004323"/>
    </source>
</evidence>
<gene>
    <name evidence="12" type="ORF">KP79_PYT02689</name>
    <name evidence="13" type="ORF">KP79_PYT23685</name>
</gene>
<keyword evidence="10" id="KW-0325">Glycoprotein</keyword>
<evidence type="ECO:0000256" key="3">
    <source>
        <dbReference type="ARBA" id="ARBA00022676"/>
    </source>
</evidence>
<evidence type="ECO:0000256" key="5">
    <source>
        <dbReference type="ARBA" id="ARBA00022692"/>
    </source>
</evidence>
<evidence type="ECO:0000256" key="10">
    <source>
        <dbReference type="ARBA" id="ARBA00023180"/>
    </source>
</evidence>
<sequence length="382" mass="44191">MKITNAFVILYLKMFKKKICRLMPIGLLTISMIYVVYRAQRDVQWVLKSLLEVVPTNVITAMVPPSTTAPNTTITTTEIQTSTSVVSTARTEIHFPLDIDLEKYVRDKLEKNITIPVKPINEHNFTYIHRPAKCKFTRTTEDNVTLLILVKSSVRNVFLRNAIRDTWGQDLSGNVNLRFMLGYSISFVETTKAEAETYNDVIVENFVDSYPNNTLKTIMGFTWAVTECSDASTILFIDEDHLPRLNNILAYLRSLNRDQLGSLFIGYRLISGRVYKGKHHWAIPKSVYPYKKWPPYLRGGAYLVSQDIAKQFSIAFPFVKYLHVDDSYLGIIALKLNIKPQHDTRFMMVKKKLQKEKTHFVYNDYKQPGELKRDWKIIKDNA</sequence>
<comment type="subcellular location">
    <subcellularLocation>
        <location evidence="1 11">Golgi apparatus membrane</location>
        <topology evidence="1 11">Single-pass type II membrane protein</topology>
    </subcellularLocation>
</comment>
<evidence type="ECO:0000256" key="8">
    <source>
        <dbReference type="ARBA" id="ARBA00023034"/>
    </source>
</evidence>
<keyword evidence="8 11" id="KW-0333">Golgi apparatus</keyword>
<dbReference type="FunFam" id="3.90.550.50:FF:000001">
    <property type="entry name" value="Hexosyltransferase"/>
    <property type="match status" value="1"/>
</dbReference>
<organism evidence="12 14">
    <name type="scientific">Mizuhopecten yessoensis</name>
    <name type="common">Japanese scallop</name>
    <name type="synonym">Patinopecten yessoensis</name>
    <dbReference type="NCBI Taxonomy" id="6573"/>
    <lineage>
        <taxon>Eukaryota</taxon>
        <taxon>Metazoa</taxon>
        <taxon>Spiralia</taxon>
        <taxon>Lophotrochozoa</taxon>
        <taxon>Mollusca</taxon>
        <taxon>Bivalvia</taxon>
        <taxon>Autobranchia</taxon>
        <taxon>Pteriomorphia</taxon>
        <taxon>Pectinida</taxon>
        <taxon>Pectinoidea</taxon>
        <taxon>Pectinidae</taxon>
        <taxon>Mizuhopecten</taxon>
    </lineage>
</organism>
<dbReference type="OrthoDB" id="2139606at2759"/>
<evidence type="ECO:0000256" key="6">
    <source>
        <dbReference type="ARBA" id="ARBA00022968"/>
    </source>
</evidence>
<dbReference type="PANTHER" id="PTHR11214">
    <property type="entry name" value="BETA-1,3-N-ACETYLGLUCOSAMINYLTRANSFERASE"/>
    <property type="match status" value="1"/>
</dbReference>
<protein>
    <recommendedName>
        <fullName evidence="11">Hexosyltransferase</fullName>
        <ecNumber evidence="11">2.4.1.-</ecNumber>
    </recommendedName>
</protein>
<evidence type="ECO:0000256" key="7">
    <source>
        <dbReference type="ARBA" id="ARBA00022989"/>
    </source>
</evidence>
<keyword evidence="4 12" id="KW-0808">Transferase</keyword>
<evidence type="ECO:0000256" key="9">
    <source>
        <dbReference type="ARBA" id="ARBA00023136"/>
    </source>
</evidence>
<accession>A0A210PK86</accession>
<evidence type="ECO:0000313" key="14">
    <source>
        <dbReference type="Proteomes" id="UP000242188"/>
    </source>
</evidence>
<keyword evidence="9 11" id="KW-0472">Membrane</keyword>
<evidence type="ECO:0000313" key="13">
    <source>
        <dbReference type="EMBL" id="OWF38847.1"/>
    </source>
</evidence>
<dbReference type="PANTHER" id="PTHR11214:SF349">
    <property type="entry name" value="BETA-1,3-GALACTOSYLTRANSFERASE BRN"/>
    <property type="match status" value="1"/>
</dbReference>
<keyword evidence="5 11" id="KW-0812">Transmembrane</keyword>
<feature type="transmembrane region" description="Helical" evidence="11">
    <location>
        <begin position="20"/>
        <end position="37"/>
    </location>
</feature>
<proteinExistence type="inferred from homology"/>
<evidence type="ECO:0000256" key="4">
    <source>
        <dbReference type="ARBA" id="ARBA00022679"/>
    </source>
</evidence>
<dbReference type="GO" id="GO:0008194">
    <property type="term" value="F:UDP-glycosyltransferase activity"/>
    <property type="evidence" value="ECO:0007669"/>
    <property type="project" value="TreeGrafter"/>
</dbReference>
<dbReference type="EMBL" id="NEDP02075670">
    <property type="protein sequence ID" value="OWF36895.1"/>
    <property type="molecule type" value="Genomic_DNA"/>
</dbReference>